<protein>
    <recommendedName>
        <fullName evidence="6">Ferredoxin--NADP reductase</fullName>
        <shortName evidence="6">FNR</shortName>
        <shortName evidence="6">Fd-NADP(+) reductase</shortName>
        <ecNumber evidence="6">1.18.1.2</ecNumber>
    </recommendedName>
</protein>
<feature type="binding site" evidence="6">
    <location>
        <position position="98"/>
    </location>
    <ligand>
        <name>FAD</name>
        <dbReference type="ChEBI" id="CHEBI:57692"/>
    </ligand>
</feature>
<dbReference type="Gene3D" id="3.50.50.60">
    <property type="entry name" value="FAD/NAD(P)-binding domain"/>
    <property type="match status" value="2"/>
</dbReference>
<evidence type="ECO:0000259" key="7">
    <source>
        <dbReference type="Pfam" id="PF07992"/>
    </source>
</evidence>
<dbReference type="InterPro" id="IPR036188">
    <property type="entry name" value="FAD/NAD-bd_sf"/>
</dbReference>
<dbReference type="InterPro" id="IPR050097">
    <property type="entry name" value="Ferredoxin-NADP_redctase_2"/>
</dbReference>
<dbReference type="HAMAP" id="MF_01685">
    <property type="entry name" value="FENR2"/>
    <property type="match status" value="1"/>
</dbReference>
<evidence type="ECO:0000256" key="4">
    <source>
        <dbReference type="ARBA" id="ARBA00023002"/>
    </source>
</evidence>
<comment type="similarity">
    <text evidence="6">Belongs to the ferredoxin--NADP reductase type 2 family.</text>
</comment>
<feature type="binding site" evidence="6">
    <location>
        <position position="45"/>
    </location>
    <ligand>
        <name>FAD</name>
        <dbReference type="ChEBI" id="CHEBI:57692"/>
    </ligand>
</feature>
<dbReference type="PRINTS" id="PR00368">
    <property type="entry name" value="FADPNR"/>
</dbReference>
<sequence>MIPEPTIGLSGAPLDVDLAIVGAGPAGLYGAYYAGFRGLSTAIIDALPEPGGQVAAMYPEKLLYDIAAHPAVAGRELIDNLVRQVAPFEPRYLLGQTATTLEADGPRWLLGTDRGVRISAGAVLVAAGLGKVTPRKLPCAVPYEGRGVGYHVPRLEEHRDRDVVIAGGGDSAVDWALALAPIARSVTLVHRRASFRAHEHSVRQLYRSPVRVLTEAQVVACHGVGRLGSVDVRTENGDTLSRPAHTLITALGFATNLGPLARWGMELEYRQIRVDATMRTSLPRVYAVGDGCTYAGRVPLISVGFGEAATAVNHAAVALRPGARLAPGHSSDSHPVPVPA</sequence>
<feature type="binding site" evidence="6">
    <location>
        <position position="53"/>
    </location>
    <ligand>
        <name>FAD</name>
        <dbReference type="ChEBI" id="CHEBI:57692"/>
    </ligand>
</feature>
<keyword evidence="4 6" id="KW-0560">Oxidoreductase</keyword>
<comment type="catalytic activity">
    <reaction evidence="5">
        <text>[thioredoxin]-dithiol + NADP(+) = [thioredoxin]-disulfide + NADPH + H(+)</text>
        <dbReference type="Rhea" id="RHEA:20345"/>
        <dbReference type="Rhea" id="RHEA-COMP:10698"/>
        <dbReference type="Rhea" id="RHEA-COMP:10700"/>
        <dbReference type="ChEBI" id="CHEBI:15378"/>
        <dbReference type="ChEBI" id="CHEBI:29950"/>
        <dbReference type="ChEBI" id="CHEBI:50058"/>
        <dbReference type="ChEBI" id="CHEBI:57783"/>
        <dbReference type="ChEBI" id="CHEBI:58349"/>
        <dbReference type="EC" id="1.8.1.9"/>
    </reaction>
</comment>
<evidence type="ECO:0000256" key="6">
    <source>
        <dbReference type="HAMAP-Rule" id="MF_01685"/>
    </source>
</evidence>
<feature type="binding site" evidence="6">
    <location>
        <position position="58"/>
    </location>
    <ligand>
        <name>FAD</name>
        <dbReference type="ChEBI" id="CHEBI:57692"/>
    </ligand>
</feature>
<keyword evidence="1 6" id="KW-0285">Flavoprotein</keyword>
<evidence type="ECO:0000256" key="3">
    <source>
        <dbReference type="ARBA" id="ARBA00022857"/>
    </source>
</evidence>
<comment type="subunit">
    <text evidence="6">Homodimer.</text>
</comment>
<accession>A0ABN1BJI9</accession>
<comment type="cofactor">
    <cofactor evidence="6">
        <name>FAD</name>
        <dbReference type="ChEBI" id="CHEBI:57692"/>
    </cofactor>
    <text evidence="6">Binds 1 FAD per subunit.</text>
</comment>
<organism evidence="8 9">
    <name type="scientific">Streptomyces olivaceiscleroticus</name>
    <dbReference type="NCBI Taxonomy" id="68245"/>
    <lineage>
        <taxon>Bacteria</taxon>
        <taxon>Bacillati</taxon>
        <taxon>Actinomycetota</taxon>
        <taxon>Actinomycetes</taxon>
        <taxon>Kitasatosporales</taxon>
        <taxon>Streptomycetaceae</taxon>
        <taxon>Streptomyces</taxon>
    </lineage>
</organism>
<comment type="caution">
    <text evidence="6">Lacks conserved residue(s) required for the propagation of feature annotation.</text>
</comment>
<feature type="binding site" evidence="6">
    <location>
        <position position="331"/>
    </location>
    <ligand>
        <name>FAD</name>
        <dbReference type="ChEBI" id="CHEBI:57692"/>
    </ligand>
</feature>
<feature type="domain" description="FAD/NAD(P)-binding" evidence="7">
    <location>
        <begin position="17"/>
        <end position="311"/>
    </location>
</feature>
<dbReference type="EC" id="1.18.1.2" evidence="6"/>
<dbReference type="PRINTS" id="PR00469">
    <property type="entry name" value="PNDRDTASEII"/>
</dbReference>
<proteinExistence type="inferred from homology"/>
<evidence type="ECO:0000256" key="1">
    <source>
        <dbReference type="ARBA" id="ARBA00022630"/>
    </source>
</evidence>
<evidence type="ECO:0000313" key="8">
    <source>
        <dbReference type="EMBL" id="GAA0499296.1"/>
    </source>
</evidence>
<reference evidence="8 9" key="1">
    <citation type="journal article" date="2019" name="Int. J. Syst. Evol. Microbiol.">
        <title>The Global Catalogue of Microorganisms (GCM) 10K type strain sequencing project: providing services to taxonomists for standard genome sequencing and annotation.</title>
        <authorList>
            <consortium name="The Broad Institute Genomics Platform"/>
            <consortium name="The Broad Institute Genome Sequencing Center for Infectious Disease"/>
            <person name="Wu L."/>
            <person name="Ma J."/>
        </authorList>
    </citation>
    <scope>NUCLEOTIDE SEQUENCE [LARGE SCALE GENOMIC DNA]</scope>
    <source>
        <strain evidence="8 9">JCM 4805</strain>
    </source>
</reference>
<evidence type="ECO:0000256" key="5">
    <source>
        <dbReference type="ARBA" id="ARBA00048132"/>
    </source>
</evidence>
<evidence type="ECO:0000313" key="9">
    <source>
        <dbReference type="Proteomes" id="UP001500909"/>
    </source>
</evidence>
<evidence type="ECO:0000256" key="2">
    <source>
        <dbReference type="ARBA" id="ARBA00022827"/>
    </source>
</evidence>
<keyword evidence="2 6" id="KW-0274">FAD</keyword>
<comment type="catalytic activity">
    <reaction evidence="6">
        <text>2 reduced [2Fe-2S]-[ferredoxin] + NADP(+) + H(+) = 2 oxidized [2Fe-2S]-[ferredoxin] + NADPH</text>
        <dbReference type="Rhea" id="RHEA:20125"/>
        <dbReference type="Rhea" id="RHEA-COMP:10000"/>
        <dbReference type="Rhea" id="RHEA-COMP:10001"/>
        <dbReference type="ChEBI" id="CHEBI:15378"/>
        <dbReference type="ChEBI" id="CHEBI:33737"/>
        <dbReference type="ChEBI" id="CHEBI:33738"/>
        <dbReference type="ChEBI" id="CHEBI:57783"/>
        <dbReference type="ChEBI" id="CHEBI:58349"/>
        <dbReference type="EC" id="1.18.1.2"/>
    </reaction>
</comment>
<dbReference type="EMBL" id="BAAABY010000062">
    <property type="protein sequence ID" value="GAA0499296.1"/>
    <property type="molecule type" value="Genomic_DNA"/>
</dbReference>
<dbReference type="InterPro" id="IPR023753">
    <property type="entry name" value="FAD/NAD-binding_dom"/>
</dbReference>
<feature type="binding site" evidence="6">
    <location>
        <position position="290"/>
    </location>
    <ligand>
        <name>FAD</name>
        <dbReference type="ChEBI" id="CHEBI:57692"/>
    </ligand>
</feature>
<dbReference type="InterPro" id="IPR022890">
    <property type="entry name" value="Fd--NADP_Rdtase_type_2"/>
</dbReference>
<keyword evidence="3 6" id="KW-0521">NADP</keyword>
<dbReference type="PANTHER" id="PTHR48105">
    <property type="entry name" value="THIOREDOXIN REDUCTASE 1-RELATED-RELATED"/>
    <property type="match status" value="1"/>
</dbReference>
<gene>
    <name evidence="8" type="ORF">GCM10010361_76080</name>
</gene>
<dbReference type="SUPFAM" id="SSF51905">
    <property type="entry name" value="FAD/NAD(P)-binding domain"/>
    <property type="match status" value="1"/>
</dbReference>
<dbReference type="Proteomes" id="UP001500909">
    <property type="component" value="Unassembled WGS sequence"/>
</dbReference>
<dbReference type="Pfam" id="PF07992">
    <property type="entry name" value="Pyr_redox_2"/>
    <property type="match status" value="1"/>
</dbReference>
<comment type="caution">
    <text evidence="8">The sequence shown here is derived from an EMBL/GenBank/DDBJ whole genome shotgun (WGS) entry which is preliminary data.</text>
</comment>
<keyword evidence="9" id="KW-1185">Reference proteome</keyword>
<name>A0ABN1BJI9_9ACTN</name>